<feature type="chain" id="PRO_5010979999" evidence="1">
    <location>
        <begin position="18"/>
        <end position="180"/>
    </location>
</feature>
<evidence type="ECO:0000256" key="1">
    <source>
        <dbReference type="SAM" id="SignalP"/>
    </source>
</evidence>
<organism evidence="3 4">
    <name type="scientific">Helobdella robusta</name>
    <name type="common">Californian leech</name>
    <dbReference type="NCBI Taxonomy" id="6412"/>
    <lineage>
        <taxon>Eukaryota</taxon>
        <taxon>Metazoa</taxon>
        <taxon>Spiralia</taxon>
        <taxon>Lophotrochozoa</taxon>
        <taxon>Annelida</taxon>
        <taxon>Clitellata</taxon>
        <taxon>Hirudinea</taxon>
        <taxon>Rhynchobdellida</taxon>
        <taxon>Glossiphoniidae</taxon>
        <taxon>Helobdella</taxon>
    </lineage>
</organism>
<gene>
    <name evidence="3" type="primary">20198673</name>
    <name evidence="2" type="ORF">HELRODRAFT_160298</name>
</gene>
<sequence>MWVDGSVLLASFASCLGGLAVGEVYVQTGDFILKHWKFLLCCRIVCSEGKGGGVFSKIVDDWGGFHNSRKDFNVVTRHAKTHRQPSVKDGRAKTLCALVPVQTCAMKNHMKEKNKTKITRQILDNNVEILHYNDNHYNLRLAESILIQQRHPIINILQLAIGILRTNKFRNRGIIDKENT</sequence>
<dbReference type="InParanoid" id="T1EQ23"/>
<evidence type="ECO:0000313" key="2">
    <source>
        <dbReference type="EMBL" id="ESO06149.1"/>
    </source>
</evidence>
<dbReference type="KEGG" id="hro:HELRODRAFT_160298"/>
<feature type="signal peptide" evidence="1">
    <location>
        <begin position="1"/>
        <end position="17"/>
    </location>
</feature>
<accession>T1EQ23</accession>
<name>T1EQ23_HELRO</name>
<dbReference type="HOGENOM" id="CLU_1497853_0_0_1"/>
<dbReference type="Proteomes" id="UP000015101">
    <property type="component" value="Unassembled WGS sequence"/>
</dbReference>
<reference evidence="2 4" key="2">
    <citation type="journal article" date="2013" name="Nature">
        <title>Insights into bilaterian evolution from three spiralian genomes.</title>
        <authorList>
            <person name="Simakov O."/>
            <person name="Marletaz F."/>
            <person name="Cho S.J."/>
            <person name="Edsinger-Gonzales E."/>
            <person name="Havlak P."/>
            <person name="Hellsten U."/>
            <person name="Kuo D.H."/>
            <person name="Larsson T."/>
            <person name="Lv J."/>
            <person name="Arendt D."/>
            <person name="Savage R."/>
            <person name="Osoegawa K."/>
            <person name="de Jong P."/>
            <person name="Grimwood J."/>
            <person name="Chapman J.A."/>
            <person name="Shapiro H."/>
            <person name="Aerts A."/>
            <person name="Otillar R.P."/>
            <person name="Terry A.Y."/>
            <person name="Boore J.L."/>
            <person name="Grigoriev I.V."/>
            <person name="Lindberg D.R."/>
            <person name="Seaver E.C."/>
            <person name="Weisblat D.A."/>
            <person name="Putnam N.H."/>
            <person name="Rokhsar D.S."/>
        </authorList>
    </citation>
    <scope>NUCLEOTIDE SEQUENCE</scope>
</reference>
<dbReference type="RefSeq" id="XP_009015517.1">
    <property type="nucleotide sequence ID" value="XM_009017269.1"/>
</dbReference>
<evidence type="ECO:0000313" key="4">
    <source>
        <dbReference type="Proteomes" id="UP000015101"/>
    </source>
</evidence>
<dbReference type="AlphaFoldDB" id="T1EQ23"/>
<dbReference type="EMBL" id="KB096324">
    <property type="protein sequence ID" value="ESO06149.1"/>
    <property type="molecule type" value="Genomic_DNA"/>
</dbReference>
<reference evidence="4" key="1">
    <citation type="submission" date="2012-12" db="EMBL/GenBank/DDBJ databases">
        <authorList>
            <person name="Hellsten U."/>
            <person name="Grimwood J."/>
            <person name="Chapman J.A."/>
            <person name="Shapiro H."/>
            <person name="Aerts A."/>
            <person name="Otillar R.P."/>
            <person name="Terry A.Y."/>
            <person name="Boore J.L."/>
            <person name="Simakov O."/>
            <person name="Marletaz F."/>
            <person name="Cho S.-J."/>
            <person name="Edsinger-Gonzales E."/>
            <person name="Havlak P."/>
            <person name="Kuo D.-H."/>
            <person name="Larsson T."/>
            <person name="Lv J."/>
            <person name="Arendt D."/>
            <person name="Savage R."/>
            <person name="Osoegawa K."/>
            <person name="de Jong P."/>
            <person name="Lindberg D.R."/>
            <person name="Seaver E.C."/>
            <person name="Weisblat D.A."/>
            <person name="Putnam N.H."/>
            <person name="Grigoriev I.V."/>
            <person name="Rokhsar D.S."/>
        </authorList>
    </citation>
    <scope>NUCLEOTIDE SEQUENCE</scope>
</reference>
<dbReference type="EMBL" id="AMQM01000561">
    <property type="status" value="NOT_ANNOTATED_CDS"/>
    <property type="molecule type" value="Genomic_DNA"/>
</dbReference>
<evidence type="ECO:0000313" key="3">
    <source>
        <dbReference type="EnsemblMetazoa" id="HelroP160298"/>
    </source>
</evidence>
<dbReference type="EnsemblMetazoa" id="HelroT160298">
    <property type="protein sequence ID" value="HelroP160298"/>
    <property type="gene ID" value="HelroG160298"/>
</dbReference>
<keyword evidence="4" id="KW-1185">Reference proteome</keyword>
<reference evidence="3" key="3">
    <citation type="submission" date="2015-06" db="UniProtKB">
        <authorList>
            <consortium name="EnsemblMetazoa"/>
        </authorList>
    </citation>
    <scope>IDENTIFICATION</scope>
</reference>
<proteinExistence type="predicted"/>
<dbReference type="GeneID" id="20198673"/>
<dbReference type="CTD" id="20198673"/>
<keyword evidence="1" id="KW-0732">Signal</keyword>
<protein>
    <submittedName>
        <fullName evidence="2 3">Uncharacterized protein</fullName>
    </submittedName>
</protein>